<dbReference type="InterPro" id="IPR056607">
    <property type="entry name" value="Elapor1/2_MRH"/>
</dbReference>
<comment type="subcellular location">
    <subcellularLocation>
        <location evidence="1">Cell membrane</location>
        <topology evidence="1">Single-pass type I membrane protein</topology>
    </subcellularLocation>
</comment>
<dbReference type="Gene3D" id="2.10.50.10">
    <property type="entry name" value="Tumor Necrosis Factor Receptor, subunit A, domain 2"/>
    <property type="match status" value="1"/>
</dbReference>
<proteinExistence type="inferred from homology"/>
<feature type="signal peptide" evidence="8">
    <location>
        <begin position="1"/>
        <end position="21"/>
    </location>
</feature>
<gene>
    <name evidence="10" type="ORF">JXQ802_LOCUS19245</name>
</gene>
<keyword evidence="11" id="KW-1185">Reference proteome</keyword>
<keyword evidence="5" id="KW-1015">Disulfide bond</keyword>
<dbReference type="PANTHER" id="PTHR22727:SF15">
    <property type="entry name" value="MRH DOMAIN-CONTAINING PROTEIN"/>
    <property type="match status" value="1"/>
</dbReference>
<dbReference type="InterPro" id="IPR056609">
    <property type="entry name" value="Elapor1-like_3rd"/>
</dbReference>
<evidence type="ECO:0000313" key="11">
    <source>
        <dbReference type="Proteomes" id="UP000663870"/>
    </source>
</evidence>
<dbReference type="AlphaFoldDB" id="A0A814P897"/>
<dbReference type="InterPro" id="IPR011641">
    <property type="entry name" value="Tyr-kin_ephrin_A/B_rcpt-like"/>
</dbReference>
<sequence length="1016" mass="114254">MFQSKEILLLLIFTFLDITTGEECLDTNYAVSKCDKNKEYQWLIEVPTNKEVCKGKSVSQPKAVECNFACPKGQTFDRDKLKCKDCTSGTFSLGGGHQYTFNEDDDREKTMPELSLKIGSVLSTYESECKGKELWKVKGNILQGDAQRNCAIYLSLQFKLERAGSITIAYNLATSYVFGSITSRCDFSITDKDNDDDNDDDERDSKKRSFLVLYPTGYGIWKDRKIDINAPGEYILSLYTVGLNAFHFPLSIRSIVVEGSSFLQDCILCPKGKIHNRSFYDRYAFVLGTYASKSGSTTCKPCASNTYAPLEGSTQCLSCKSNEYADEGSAECLPRPKCELKHYQQVFIGCDKSDTATIKYEPIQPKVCIGDPPSTQATQSTCRTCNPGMYKNTDSGLCEFCPQGTYSDGTLSECRKCKSELSVLPGLYYKNWNELPMYFNRSYMSFYESKALNGLVQDQSWIPSIAYISSQALPDVLSILSLNIVKGFRLTELARANRQFGTLYFTFSIQCQKSCTLFLVSLDTYAHDDDWSVIQKWNVKHQVDHTDIVNYTHSIQSSDEITFIWLFTSDNTDEGVDEIRIYEIFVTNTVLGGSDRCVSCLTTNNQETECKSCAPGHILSNGTCVHCPSSTMASRMRPNDLVPTICKPCMNNTISDDGISCYIPCKQAFNGSIQYDLNAISTVEFHGSKLFTQKGSGYFHVFNASICGKTSVTCGKTLTLDELQRSKKQTKIESKLCRMGTIPNKNDTTTSVAYVDDFGEQLLNVTLSTSKYFPPLRSDYNLTDITLVYRANTSTSQTSCSERITFLSLRCDHLLDDEKQNSSIKYKLQTPNDCVTGTCDGCIFYFLLRTPFACPICDNDTNGYRTFFGPCKFGRQEVRKIPYPYCSHNLTETVETHRCSILSLELQIIFGVFIIIAGILILIVIICWRKNRKLEYRYMQLIENTNPDDDTPVDNVCAQLSDEEDSGDEVQFKSQSRAKKIMNVVRKAIRKNPNNGRAESFGRDSYLLTSASTDDA</sequence>
<keyword evidence="4 8" id="KW-0732">Signal</keyword>
<dbReference type="Pfam" id="PF07699">
    <property type="entry name" value="Ephrin_rec_like"/>
    <property type="match status" value="1"/>
</dbReference>
<dbReference type="SMART" id="SM00261">
    <property type="entry name" value="FU"/>
    <property type="match status" value="2"/>
</dbReference>
<feature type="chain" id="PRO_5032305808" description="MRH domain-containing protein" evidence="8">
    <location>
        <begin position="22"/>
        <end position="1016"/>
    </location>
</feature>
<evidence type="ECO:0000313" key="10">
    <source>
        <dbReference type="EMBL" id="CAF1101815.1"/>
    </source>
</evidence>
<comment type="caution">
    <text evidence="10">The sequence shown here is derived from an EMBL/GenBank/DDBJ whole genome shotgun (WGS) entry which is preliminary data.</text>
</comment>
<evidence type="ECO:0000256" key="8">
    <source>
        <dbReference type="SAM" id="SignalP"/>
    </source>
</evidence>
<evidence type="ECO:0000256" key="4">
    <source>
        <dbReference type="ARBA" id="ARBA00022729"/>
    </source>
</evidence>
<dbReference type="InterPro" id="IPR006212">
    <property type="entry name" value="Furin_repeat"/>
</dbReference>
<dbReference type="SUPFAM" id="SSF50911">
    <property type="entry name" value="Mannose 6-phosphate receptor domain"/>
    <property type="match status" value="1"/>
</dbReference>
<feature type="transmembrane region" description="Helical" evidence="7">
    <location>
        <begin position="908"/>
        <end position="928"/>
    </location>
</feature>
<keyword evidence="7" id="KW-1133">Transmembrane helix</keyword>
<dbReference type="Pfam" id="PF23091">
    <property type="entry name" value="TNFR_ELAPOR1_6th"/>
    <property type="match status" value="1"/>
</dbReference>
<comment type="similarity">
    <text evidence="2">Belongs to the ELAPOR family.</text>
</comment>
<protein>
    <recommendedName>
        <fullName evidence="9">MRH domain-containing protein</fullName>
    </recommendedName>
</protein>
<evidence type="ECO:0000256" key="7">
    <source>
        <dbReference type="SAM" id="Phobius"/>
    </source>
</evidence>
<dbReference type="InterPro" id="IPR039181">
    <property type="entry name" value="Elapor1/2"/>
</dbReference>
<name>A0A814P897_9BILA</name>
<dbReference type="EMBL" id="CAJNOL010000523">
    <property type="protein sequence ID" value="CAF1101815.1"/>
    <property type="molecule type" value="Genomic_DNA"/>
</dbReference>
<keyword evidence="7" id="KW-0472">Membrane</keyword>
<dbReference type="InterPro" id="IPR009030">
    <property type="entry name" value="Growth_fac_rcpt_cys_sf"/>
</dbReference>
<dbReference type="SUPFAM" id="SSF57184">
    <property type="entry name" value="Growth factor receptor domain"/>
    <property type="match status" value="1"/>
</dbReference>
<evidence type="ECO:0000256" key="6">
    <source>
        <dbReference type="ARBA" id="ARBA00023180"/>
    </source>
</evidence>
<evidence type="ECO:0000256" key="5">
    <source>
        <dbReference type="ARBA" id="ARBA00023157"/>
    </source>
</evidence>
<evidence type="ECO:0000256" key="2">
    <source>
        <dbReference type="ARBA" id="ARBA00007627"/>
    </source>
</evidence>
<dbReference type="Pfam" id="PF23032">
    <property type="entry name" value="GBD_ELAPOR1-like_3rd"/>
    <property type="match status" value="1"/>
</dbReference>
<dbReference type="InterPro" id="IPR009011">
    <property type="entry name" value="Man6P_isomerase_rcpt-bd_dom_sf"/>
</dbReference>
<accession>A0A814P897</accession>
<dbReference type="SMART" id="SM01411">
    <property type="entry name" value="Ephrin_rec_like"/>
    <property type="match status" value="2"/>
</dbReference>
<organism evidence="10 11">
    <name type="scientific">Rotaria sordida</name>
    <dbReference type="NCBI Taxonomy" id="392033"/>
    <lineage>
        <taxon>Eukaryota</taxon>
        <taxon>Metazoa</taxon>
        <taxon>Spiralia</taxon>
        <taxon>Gnathifera</taxon>
        <taxon>Rotifera</taxon>
        <taxon>Eurotatoria</taxon>
        <taxon>Bdelloidea</taxon>
        <taxon>Philodinida</taxon>
        <taxon>Philodinidae</taxon>
        <taxon>Rotaria</taxon>
    </lineage>
</organism>
<keyword evidence="7" id="KW-0812">Transmembrane</keyword>
<evidence type="ECO:0000256" key="3">
    <source>
        <dbReference type="ARBA" id="ARBA00022475"/>
    </source>
</evidence>
<dbReference type="PROSITE" id="PS51914">
    <property type="entry name" value="MRH"/>
    <property type="match status" value="1"/>
</dbReference>
<dbReference type="InterPro" id="IPR056610">
    <property type="entry name" value="Elapor1/2_TNFR-like"/>
</dbReference>
<dbReference type="Proteomes" id="UP000663870">
    <property type="component" value="Unassembled WGS sequence"/>
</dbReference>
<dbReference type="InterPro" id="IPR044865">
    <property type="entry name" value="MRH_dom"/>
</dbReference>
<reference evidence="10" key="1">
    <citation type="submission" date="2021-02" db="EMBL/GenBank/DDBJ databases">
        <authorList>
            <person name="Nowell W R."/>
        </authorList>
    </citation>
    <scope>NUCLEOTIDE SEQUENCE</scope>
</reference>
<feature type="domain" description="MRH" evidence="9">
    <location>
        <begin position="659"/>
        <end position="856"/>
    </location>
</feature>
<evidence type="ECO:0000256" key="1">
    <source>
        <dbReference type="ARBA" id="ARBA00004251"/>
    </source>
</evidence>
<dbReference type="GO" id="GO:0005886">
    <property type="term" value="C:plasma membrane"/>
    <property type="evidence" value="ECO:0007669"/>
    <property type="project" value="UniProtKB-SubCell"/>
</dbReference>
<keyword evidence="3" id="KW-1003">Cell membrane</keyword>
<dbReference type="PANTHER" id="PTHR22727">
    <property type="entry name" value="PROTEIN CBG13728"/>
    <property type="match status" value="1"/>
</dbReference>
<dbReference type="Pfam" id="PF23087">
    <property type="entry name" value="MRH_ELAPOR1_9th"/>
    <property type="match status" value="1"/>
</dbReference>
<keyword evidence="6" id="KW-0325">Glycoprotein</keyword>
<evidence type="ECO:0000259" key="9">
    <source>
        <dbReference type="PROSITE" id="PS51914"/>
    </source>
</evidence>